<proteinExistence type="predicted"/>
<keyword evidence="4" id="KW-1185">Reference proteome</keyword>
<dbReference type="InterPro" id="IPR042799">
    <property type="entry name" value="TLNRD1"/>
</dbReference>
<dbReference type="Pfam" id="PF21896">
    <property type="entry name" value="Talin_IBS2B"/>
    <property type="match status" value="1"/>
</dbReference>
<accession>A0AAN9AZJ1</accession>
<name>A0AAN9AZJ1_9CAEN</name>
<feature type="region of interest" description="Disordered" evidence="1">
    <location>
        <begin position="332"/>
        <end position="420"/>
    </location>
</feature>
<feature type="compositionally biased region" description="Polar residues" evidence="1">
    <location>
        <begin position="364"/>
        <end position="377"/>
    </location>
</feature>
<sequence>MVVVASAVVMSRHNGREVVMLCEECHSKMLAVGELLLLSCEARPVFTAQTDLELSRETFLHYRDRVIDKLNHILMASRDIASQAHSGAVQWKAFTARLQELGGLVVALTELSAHIAYLMAVNFERSQTSALGVVNKYKLHQAQLDLKFCCSRLKRSCVDDLDTHLLVDLCSTISRALSSMTEVCRYASENAREVDDQNQFKLCIKSITSTTSCLISSVKRFKSSPSIDHLRRIIAFCDPVVATSSALVTFASEEEFVGMPAKLSDKATEAHKSVLGMTMSIVSASIQMCKAIRDLVYDLSNSRHKERIRLCVDSVDKASSKLRDLLLSCDFEPKTGSGPTKTGSPERQTGSPERKTDSPERKTGSSNADNVSANARVSSPDGVDGSAERETGSETVSPDAKTGSDDAKSGSGSPDVAAVLSGMTASSPSLNLSVSSMGSISDLERDIGVSD</sequence>
<feature type="domain" description="Talin IBS2B" evidence="2">
    <location>
        <begin position="171"/>
        <end position="252"/>
    </location>
</feature>
<organism evidence="3 4">
    <name type="scientific">Littorina saxatilis</name>
    <dbReference type="NCBI Taxonomy" id="31220"/>
    <lineage>
        <taxon>Eukaryota</taxon>
        <taxon>Metazoa</taxon>
        <taxon>Spiralia</taxon>
        <taxon>Lophotrochozoa</taxon>
        <taxon>Mollusca</taxon>
        <taxon>Gastropoda</taxon>
        <taxon>Caenogastropoda</taxon>
        <taxon>Littorinimorpha</taxon>
        <taxon>Littorinoidea</taxon>
        <taxon>Littorinidae</taxon>
        <taxon>Littorina</taxon>
    </lineage>
</organism>
<evidence type="ECO:0000313" key="4">
    <source>
        <dbReference type="Proteomes" id="UP001374579"/>
    </source>
</evidence>
<dbReference type="PANTHER" id="PTHR47133">
    <property type="entry name" value="TALIN ROD DOMAIN-CONTAINING PROTEIN 1"/>
    <property type="match status" value="1"/>
</dbReference>
<comment type="caution">
    <text evidence="3">The sequence shown here is derived from an EMBL/GenBank/DDBJ whole genome shotgun (WGS) entry which is preliminary data.</text>
</comment>
<dbReference type="Gene3D" id="1.20.1420.10">
    <property type="entry name" value="Talin, central domain"/>
    <property type="match status" value="1"/>
</dbReference>
<reference evidence="3 4" key="1">
    <citation type="submission" date="2024-02" db="EMBL/GenBank/DDBJ databases">
        <title>Chromosome-scale genome assembly of the rough periwinkle Littorina saxatilis.</title>
        <authorList>
            <person name="De Jode A."/>
            <person name="Faria R."/>
            <person name="Formenti G."/>
            <person name="Sims Y."/>
            <person name="Smith T.P."/>
            <person name="Tracey A."/>
            <person name="Wood J.M.D."/>
            <person name="Zagrodzka Z.B."/>
            <person name="Johannesson K."/>
            <person name="Butlin R.K."/>
            <person name="Leder E.H."/>
        </authorList>
    </citation>
    <scope>NUCLEOTIDE SEQUENCE [LARGE SCALE GENOMIC DNA]</scope>
    <source>
        <strain evidence="3">Snail1</strain>
        <tissue evidence="3">Muscle</tissue>
    </source>
</reference>
<dbReference type="Gene3D" id="1.20.120.230">
    <property type="entry name" value="Alpha-catenin/vinculin-like"/>
    <property type="match status" value="1"/>
</dbReference>
<feature type="compositionally biased region" description="Polar residues" evidence="1">
    <location>
        <begin position="337"/>
        <end position="351"/>
    </location>
</feature>
<protein>
    <recommendedName>
        <fullName evidence="2">Talin IBS2B domain-containing protein</fullName>
    </recommendedName>
</protein>
<dbReference type="Proteomes" id="UP001374579">
    <property type="component" value="Unassembled WGS sequence"/>
</dbReference>
<feature type="compositionally biased region" description="Basic and acidic residues" evidence="1">
    <location>
        <begin position="352"/>
        <end position="363"/>
    </location>
</feature>
<evidence type="ECO:0000259" key="2">
    <source>
        <dbReference type="Pfam" id="PF21896"/>
    </source>
</evidence>
<dbReference type="EMBL" id="JBAMIC010000014">
    <property type="protein sequence ID" value="KAK7096127.1"/>
    <property type="molecule type" value="Genomic_DNA"/>
</dbReference>
<dbReference type="GO" id="GO:0003779">
    <property type="term" value="F:actin binding"/>
    <property type="evidence" value="ECO:0007669"/>
    <property type="project" value="InterPro"/>
</dbReference>
<evidence type="ECO:0000256" key="1">
    <source>
        <dbReference type="SAM" id="MobiDB-lite"/>
    </source>
</evidence>
<dbReference type="InterPro" id="IPR054082">
    <property type="entry name" value="Talin_IBS2B"/>
</dbReference>
<gene>
    <name evidence="3" type="ORF">V1264_005462</name>
</gene>
<evidence type="ECO:0000313" key="3">
    <source>
        <dbReference type="EMBL" id="KAK7096127.1"/>
    </source>
</evidence>
<dbReference type="PANTHER" id="PTHR47133:SF1">
    <property type="entry name" value="TALIN ROD DOMAIN-CONTAINING PROTEIN 1"/>
    <property type="match status" value="1"/>
</dbReference>
<dbReference type="AlphaFoldDB" id="A0AAN9AZJ1"/>